<sequence length="674" mass="73049">MSRLLRAGVIALLAIDGQAVHADDDPQTSASVQASGGTLQQQREVELGATQPGDWKAMLRLRDATRQPPLQRLSSPVVNGGTTQPQVSTAPDLQEVDLHIRRTELGLHLDKAISSRLRLDLDLSHGRRTGNRLTGRGVSCPTSADGGCAPPGAGESGWAVLLLPEPLHDEHTQLEARLAYAGPQWQLSGGYHGSYFRNLHDTLVPSVPAALYNATGTLVPLAAGLQSQLQQPIALPPDSNAHHLDLTGSYAFNRHTRVAAKLAREQVTQRQSFADAGLPGAPAGVTDLGGETVTTHLLVRLTSRPLPRLSINGELSRRERDDRTPLAAYHVEGATQFTNRRLPHQTDRARVQALYQLDRTRQGSLSLEHEAIDRGVFTSTAAIAGTTALRQHTRETTLRASARQQVDDGLGAALTLLHARRSGSNWLRDNSGAGVTEVTNPADPSTGFATGIFMPTLADRDRDEVQLSTDWQADSRLHLSVSARAGRDRYSSPSPYGLHGANTRWIGLDVDYALPANWRLDANVSHATQRLPQSRPSAAAIVFDNRSTQAGVGLTGQPHERLQIGAALSFADDLSRYRQTLDTTAGLGDAELLAASGGLPDVRLRQRTLALFARGKAGEQAHWRLDLRYSHTRWNDWAYGCANISFPYADGSRLLAAPRQEAASIGLRYTLPWR</sequence>
<reference evidence="2 3" key="1">
    <citation type="submission" date="2023-10" db="EMBL/GenBank/DDBJ databases">
        <title>Bacteria for the degradation of biodegradable plastic PBAT(Polybutylene adipate terephthalate).</title>
        <authorList>
            <person name="Weon H.-Y."/>
            <person name="Yeon J."/>
        </authorList>
    </citation>
    <scope>NUCLEOTIDE SEQUENCE [LARGE SCALE GENOMIC DNA]</scope>
    <source>
        <strain evidence="2 3">SBD 7-3</strain>
    </source>
</reference>
<evidence type="ECO:0000313" key="2">
    <source>
        <dbReference type="EMBL" id="WOB10615.1"/>
    </source>
</evidence>
<gene>
    <name evidence="2" type="ORF">RXV79_11280</name>
</gene>
<evidence type="ECO:0000313" key="3">
    <source>
        <dbReference type="Proteomes" id="UP001303946"/>
    </source>
</evidence>
<dbReference type="Pfam" id="PF11854">
    <property type="entry name" value="MtrB_PioB"/>
    <property type="match status" value="1"/>
</dbReference>
<protein>
    <submittedName>
        <fullName evidence="2">MtrB/PioB family decaheme-associated outer membrane protein</fullName>
    </submittedName>
</protein>
<organism evidence="2 3">
    <name type="scientific">Piscinibacter gummiphilus</name>
    <dbReference type="NCBI Taxonomy" id="946333"/>
    <lineage>
        <taxon>Bacteria</taxon>
        <taxon>Pseudomonadati</taxon>
        <taxon>Pseudomonadota</taxon>
        <taxon>Betaproteobacteria</taxon>
        <taxon>Burkholderiales</taxon>
        <taxon>Sphaerotilaceae</taxon>
        <taxon>Piscinibacter</taxon>
    </lineage>
</organism>
<keyword evidence="1" id="KW-0732">Signal</keyword>
<keyword evidence="3" id="KW-1185">Reference proteome</keyword>
<proteinExistence type="predicted"/>
<name>A0ABZ0D044_9BURK</name>
<dbReference type="EMBL" id="CP136336">
    <property type="protein sequence ID" value="WOB10615.1"/>
    <property type="molecule type" value="Genomic_DNA"/>
</dbReference>
<dbReference type="NCBIfam" id="TIGR03509">
    <property type="entry name" value="OMP_MtrB_PioB"/>
    <property type="match status" value="1"/>
</dbReference>
<dbReference type="SUPFAM" id="SSF56935">
    <property type="entry name" value="Porins"/>
    <property type="match status" value="1"/>
</dbReference>
<dbReference type="RefSeq" id="WP_316703515.1">
    <property type="nucleotide sequence ID" value="NZ_CP136336.1"/>
</dbReference>
<evidence type="ECO:0000256" key="1">
    <source>
        <dbReference type="SAM" id="SignalP"/>
    </source>
</evidence>
<feature type="signal peptide" evidence="1">
    <location>
        <begin position="1"/>
        <end position="22"/>
    </location>
</feature>
<dbReference type="Proteomes" id="UP001303946">
    <property type="component" value="Chromosome"/>
</dbReference>
<dbReference type="InterPro" id="IPR020016">
    <property type="entry name" value="Decahaem-assoc_OM_MtrB/PioB"/>
</dbReference>
<feature type="chain" id="PRO_5045466790" evidence="1">
    <location>
        <begin position="23"/>
        <end position="674"/>
    </location>
</feature>
<accession>A0ABZ0D044</accession>